<dbReference type="PATRIC" id="fig|1235804.3.peg.105"/>
<sequence length="124" mass="14460">MTQSPHITLTQNQLSLAKYPAYIYMMSNATNSTLYIGVTSNLAKRIYEHKHKLMQGFSQKYNCTRLVYFEAFENISQAIEREKYLKGKKREFKNKLIESINPQYKDLSEFLGLDTAFTTKGDKI</sequence>
<dbReference type="GeneID" id="60655599"/>
<organism evidence="3 4">
    <name type="scientific">Helicobacter bilis WiWa</name>
    <dbReference type="NCBI Taxonomy" id="1235804"/>
    <lineage>
        <taxon>Bacteria</taxon>
        <taxon>Pseudomonadati</taxon>
        <taxon>Campylobacterota</taxon>
        <taxon>Epsilonproteobacteria</taxon>
        <taxon>Campylobacterales</taxon>
        <taxon>Helicobacteraceae</taxon>
        <taxon>Helicobacter</taxon>
    </lineage>
</organism>
<feature type="domain" description="GIY-YIG" evidence="2">
    <location>
        <begin position="19"/>
        <end position="95"/>
    </location>
</feature>
<dbReference type="Proteomes" id="UP000012527">
    <property type="component" value="Unassembled WGS sequence"/>
</dbReference>
<dbReference type="Pfam" id="PF01541">
    <property type="entry name" value="GIY-YIG"/>
    <property type="match status" value="1"/>
</dbReference>
<dbReference type="PROSITE" id="PS50164">
    <property type="entry name" value="GIY_YIG"/>
    <property type="match status" value="1"/>
</dbReference>
<comment type="caution">
    <text evidence="3">The sequence shown here is derived from an EMBL/GenBank/DDBJ whole genome shotgun (WGS) entry which is preliminary data.</text>
</comment>
<dbReference type="SUPFAM" id="SSF82771">
    <property type="entry name" value="GIY-YIG endonuclease"/>
    <property type="match status" value="1"/>
</dbReference>
<dbReference type="RefSeq" id="WP_004083971.1">
    <property type="nucleotide sequence ID" value="NZ_KB822505.1"/>
</dbReference>
<accession>N2BH74</accession>
<name>N2BH74_9HELI</name>
<protein>
    <recommendedName>
        <fullName evidence="2">GIY-YIG domain-containing protein</fullName>
    </recommendedName>
</protein>
<dbReference type="PANTHER" id="PTHR34477">
    <property type="entry name" value="UPF0213 PROTEIN YHBQ"/>
    <property type="match status" value="1"/>
</dbReference>
<evidence type="ECO:0000259" key="2">
    <source>
        <dbReference type="PROSITE" id="PS50164"/>
    </source>
</evidence>
<dbReference type="InterPro" id="IPR050190">
    <property type="entry name" value="UPF0213_domain"/>
</dbReference>
<dbReference type="InterPro" id="IPR035901">
    <property type="entry name" value="GIY-YIG_endonuc_sf"/>
</dbReference>
<dbReference type="InterPro" id="IPR000305">
    <property type="entry name" value="GIY-YIG_endonuc"/>
</dbReference>
<gene>
    <name evidence="3" type="ORF">C826_00101</name>
</gene>
<reference evidence="3 4" key="1">
    <citation type="submission" date="2013-02" db="EMBL/GenBank/DDBJ databases">
        <title>The Genome Sequence of Helicobacter bilis WiWa.</title>
        <authorList>
            <consortium name="The Broad Institute Genome Sequencing Platform"/>
            <person name="Ward D."/>
            <person name="Overstreet A.-M.C."/>
            <person name="Ramer-Tait A.E."/>
            <person name="Phillips G.J."/>
            <person name="Wannemuehler M.J."/>
            <person name="Walker B."/>
            <person name="Young S.K."/>
            <person name="Zeng Q."/>
            <person name="Gargeya S."/>
            <person name="Fitzgerald M."/>
            <person name="Haas B."/>
            <person name="Abouelleil A."/>
            <person name="Alvarado L."/>
            <person name="Arachchi H.M."/>
            <person name="Berlin A.M."/>
            <person name="Chapman S.B."/>
            <person name="Dewar J."/>
            <person name="Goldberg J."/>
            <person name="Griggs A."/>
            <person name="Gujja S."/>
            <person name="Hansen M."/>
            <person name="Howarth C."/>
            <person name="Imamovic A."/>
            <person name="Larimer J."/>
            <person name="McCowan C."/>
            <person name="Murphy C."/>
            <person name="Neiman D."/>
            <person name="Pearson M."/>
            <person name="Priest M."/>
            <person name="Roberts A."/>
            <person name="Saif S."/>
            <person name="Shea T."/>
            <person name="Sisk P."/>
            <person name="Sykes S."/>
            <person name="Wortman J."/>
            <person name="Nusbaum C."/>
            <person name="Birren B."/>
        </authorList>
    </citation>
    <scope>NUCLEOTIDE SEQUENCE [LARGE SCALE GENOMIC DNA]</scope>
    <source>
        <strain evidence="3 4">WiWa</strain>
    </source>
</reference>
<proteinExistence type="inferred from homology"/>
<comment type="similarity">
    <text evidence="1">Belongs to the UPF0213 family.</text>
</comment>
<evidence type="ECO:0000313" key="4">
    <source>
        <dbReference type="Proteomes" id="UP000012527"/>
    </source>
</evidence>
<dbReference type="HOGENOM" id="CLU_135650_3_1_7"/>
<dbReference type="PANTHER" id="PTHR34477:SF5">
    <property type="entry name" value="BSL5627 PROTEIN"/>
    <property type="match status" value="1"/>
</dbReference>
<dbReference type="Gene3D" id="3.40.1440.10">
    <property type="entry name" value="GIY-YIG endonuclease"/>
    <property type="match status" value="1"/>
</dbReference>
<evidence type="ECO:0000256" key="1">
    <source>
        <dbReference type="ARBA" id="ARBA00007435"/>
    </source>
</evidence>
<evidence type="ECO:0000313" key="3">
    <source>
        <dbReference type="EMBL" id="EMZ41092.1"/>
    </source>
</evidence>
<dbReference type="AlphaFoldDB" id="N2BH74"/>
<dbReference type="EMBL" id="AQFW01000004">
    <property type="protein sequence ID" value="EMZ41092.1"/>
    <property type="molecule type" value="Genomic_DNA"/>
</dbReference>
<dbReference type="CDD" id="cd10448">
    <property type="entry name" value="GIY-YIG_unchar_3"/>
    <property type="match status" value="1"/>
</dbReference>